<accession>A0ACB8V1V2</accession>
<protein>
    <submittedName>
        <fullName evidence="1">Mitochondrial import inner membrane translocase subunit tim21</fullName>
    </submittedName>
</protein>
<organism evidence="1">
    <name type="scientific">Ophidiomyces ophidiicola</name>
    <dbReference type="NCBI Taxonomy" id="1387563"/>
    <lineage>
        <taxon>Eukaryota</taxon>
        <taxon>Fungi</taxon>
        <taxon>Dikarya</taxon>
        <taxon>Ascomycota</taxon>
        <taxon>Pezizomycotina</taxon>
        <taxon>Eurotiomycetes</taxon>
        <taxon>Eurotiomycetidae</taxon>
        <taxon>Onygenales</taxon>
        <taxon>Onygenaceae</taxon>
        <taxon>Ophidiomyces</taxon>
    </lineage>
</organism>
<name>A0ACB8V1V2_9EURO</name>
<dbReference type="EMBL" id="JALBCA010000018">
    <property type="protein sequence ID" value="KAI2390368.1"/>
    <property type="molecule type" value="Genomic_DNA"/>
</dbReference>
<evidence type="ECO:0000313" key="1">
    <source>
        <dbReference type="EMBL" id="KAI2390368.1"/>
    </source>
</evidence>
<proteinExistence type="predicted"/>
<comment type="caution">
    <text evidence="1">The sequence shown here is derived from an EMBL/GenBank/DDBJ whole genome shotgun (WGS) entry which is preliminary data.</text>
</comment>
<reference evidence="1" key="1">
    <citation type="journal article" date="2022" name="bioRxiv">
        <title>Population genetic analysis of Ophidiomyces ophidiicola, the causative agent of snake fungal disease, indicates recent introductions to the USA.</title>
        <authorList>
            <person name="Ladner J.T."/>
            <person name="Palmer J.M."/>
            <person name="Ettinger C.L."/>
            <person name="Stajich J.E."/>
            <person name="Farrell T.M."/>
            <person name="Glorioso B.M."/>
            <person name="Lawson B."/>
            <person name="Price S.J."/>
            <person name="Stengle A.G."/>
            <person name="Grear D.A."/>
            <person name="Lorch J.M."/>
        </authorList>
    </citation>
    <scope>NUCLEOTIDE SEQUENCE</scope>
    <source>
        <strain evidence="1">NWHC 24266-5</strain>
    </source>
</reference>
<sequence>MRSGWMLILAAPTYTLTEYLLAGVDAVEALLDQVPEFTHVAGPNQTDYAHLIKNKVSYRLGKLSKSQSSITKCPAPHYYLVLSLDRWAHFGALLRAKMTAARIRRSWIKAIPSTSPRATTPSRLTIACSRRYATHSSSGGPSSGTTRKQITVASDDGRIRWGELSRREKAARATQQSANFLVILAGVVMTGAVFTFLYTDVFAPDSKTRTFNRVVDRIKDDPKCIEALGNPKEIRAYGEASWNKWTRNRPIATTLERDRLGNEHIKMHFNVTGPLNDGVVRVHLIKARDEGEYKYHLLALDVAGHKRIFLENAAAEANLAKKTASKIFGIQWR</sequence>
<gene>
    <name evidence="1" type="primary">TIM21</name>
    <name evidence="1" type="ORF">LOY88_001702</name>
</gene>